<dbReference type="Gene3D" id="2.170.130.10">
    <property type="entry name" value="TonB-dependent receptor, plug domain"/>
    <property type="match status" value="1"/>
</dbReference>
<dbReference type="Gene3D" id="2.40.170.20">
    <property type="entry name" value="TonB-dependent receptor, beta-barrel domain"/>
    <property type="match status" value="1"/>
</dbReference>
<dbReference type="InterPro" id="IPR039426">
    <property type="entry name" value="TonB-dep_rcpt-like"/>
</dbReference>
<evidence type="ECO:0000256" key="8">
    <source>
        <dbReference type="PROSITE-ProRule" id="PRU01360"/>
    </source>
</evidence>
<keyword evidence="6 8" id="KW-0472">Membrane</keyword>
<evidence type="ECO:0000256" key="7">
    <source>
        <dbReference type="ARBA" id="ARBA00023237"/>
    </source>
</evidence>
<proteinExistence type="inferred from homology"/>
<feature type="domain" description="TonB-dependent receptor-like beta-barrel" evidence="11">
    <location>
        <begin position="336"/>
        <end position="742"/>
    </location>
</feature>
<dbReference type="PANTHER" id="PTHR30069:SF36">
    <property type="entry name" value="BLL6948 PROTEIN"/>
    <property type="match status" value="1"/>
</dbReference>
<evidence type="ECO:0000256" key="2">
    <source>
        <dbReference type="ARBA" id="ARBA00022448"/>
    </source>
</evidence>
<gene>
    <name evidence="13" type="ORF">GCM10022406_32880</name>
</gene>
<comment type="caution">
    <text evidence="13">The sequence shown here is derived from an EMBL/GenBank/DDBJ whole genome shotgun (WGS) entry which is preliminary data.</text>
</comment>
<keyword evidence="5 9" id="KW-0798">TonB box</keyword>
<evidence type="ECO:0000313" key="13">
    <source>
        <dbReference type="EMBL" id="GAA3948498.1"/>
    </source>
</evidence>
<feature type="transmembrane region" description="Helical" evidence="10">
    <location>
        <begin position="27"/>
        <end position="46"/>
    </location>
</feature>
<evidence type="ECO:0000313" key="14">
    <source>
        <dbReference type="Proteomes" id="UP001499909"/>
    </source>
</evidence>
<keyword evidence="7 8" id="KW-0998">Cell outer membrane</keyword>
<dbReference type="SUPFAM" id="SSF56935">
    <property type="entry name" value="Porins"/>
    <property type="match status" value="1"/>
</dbReference>
<protein>
    <submittedName>
        <fullName evidence="13">TonB-dependent receptor</fullName>
    </submittedName>
</protein>
<keyword evidence="13" id="KW-0675">Receptor</keyword>
<evidence type="ECO:0000256" key="5">
    <source>
        <dbReference type="ARBA" id="ARBA00023077"/>
    </source>
</evidence>
<keyword evidence="2 8" id="KW-0813">Transport</keyword>
<comment type="subcellular location">
    <subcellularLocation>
        <location evidence="1 8">Cell outer membrane</location>
        <topology evidence="1 8">Multi-pass membrane protein</topology>
    </subcellularLocation>
</comment>
<dbReference type="Pfam" id="PF00593">
    <property type="entry name" value="TonB_dep_Rec_b-barrel"/>
    <property type="match status" value="1"/>
</dbReference>
<dbReference type="Pfam" id="PF07715">
    <property type="entry name" value="Plug"/>
    <property type="match status" value="1"/>
</dbReference>
<reference evidence="14" key="1">
    <citation type="journal article" date="2019" name="Int. J. Syst. Evol. Microbiol.">
        <title>The Global Catalogue of Microorganisms (GCM) 10K type strain sequencing project: providing services to taxonomists for standard genome sequencing and annotation.</title>
        <authorList>
            <consortium name="The Broad Institute Genomics Platform"/>
            <consortium name="The Broad Institute Genome Sequencing Center for Infectious Disease"/>
            <person name="Wu L."/>
            <person name="Ma J."/>
        </authorList>
    </citation>
    <scope>NUCLEOTIDE SEQUENCE [LARGE SCALE GENOMIC DNA]</scope>
    <source>
        <strain evidence="14">JCM 17214</strain>
    </source>
</reference>
<sequence length="788" mass="85707">MKNVSLNRALPAPAGIWVSALPARFRFAFRLLGIIGLSLLGFPLLAQNTASIRGIVADSVSGQPLSGVGVRLLGQPGGTASDALGGFRFGSLPAGTYTVQAAALGYGARPLVVVLKAGETRTVTLRLPAVALNLSEVTVSQPRDVNQSLAAISHIDQVLRPVNSAQDLLQLVPGLFIAQHAGGGKAEQIFLRGFDVDHGTDFAVSIDGLPVNMVSHGHGQGYADFHFVIPETVEQLKVYKGPYTARFGDFATAGAGEFLTKTRLDKSQVKVEVGQFDTYRGVVLLDLLGNDQRHLLSKKPESAYVAAEYLYTNAYFDQPQNFKRFNALAKYTGQLSDRTALTLLGSHFTSNWDASGQIPDRGVEQGVISRFGSIDPSEGGSTDRTNASAILTTALPGDAVLRQQAYYSRYNFGLYSNFTFFLNNPEEGDEIYQTDNRDIYGYTATYDRDSRLGSRALHTTFGLGTRIDATDVSLLNAVQRTVTDTTISGRVNEQNINAYLEETLTLTERLTVNAALRADVFRFRYRDQRPGADSVSGRATAARVSPKLNLYYQLAPEVQLFVRSGFGFHSNDARGVVRGTVGDNVLPRAIGYEAGSTFKPVPSLVVNVAAWALHLQDELVYIGDEGVTESTGPTRRFGLDLAARYQLTTRLFADLDVNFNRGRQVEAPRGANFIPLAPNFTSIGGLTFKASSGLNASLRYRYIDDRPANDDGSITAQGYFLLDAVVNYTIKRFQVGATVENLLNVEWNQAQFATESRLRGEPAGTSVDELHFTPGTPFYLKLNASVFF</sequence>
<dbReference type="Proteomes" id="UP001499909">
    <property type="component" value="Unassembled WGS sequence"/>
</dbReference>
<evidence type="ECO:0000256" key="3">
    <source>
        <dbReference type="ARBA" id="ARBA00022452"/>
    </source>
</evidence>
<evidence type="ECO:0000256" key="4">
    <source>
        <dbReference type="ARBA" id="ARBA00022692"/>
    </source>
</evidence>
<comment type="similarity">
    <text evidence="8 9">Belongs to the TonB-dependent receptor family.</text>
</comment>
<dbReference type="SUPFAM" id="SSF49452">
    <property type="entry name" value="Starch-binding domain-like"/>
    <property type="match status" value="1"/>
</dbReference>
<dbReference type="EMBL" id="BAABDH010000105">
    <property type="protein sequence ID" value="GAA3948498.1"/>
    <property type="molecule type" value="Genomic_DNA"/>
</dbReference>
<dbReference type="Gene3D" id="2.60.40.1120">
    <property type="entry name" value="Carboxypeptidase-like, regulatory domain"/>
    <property type="match status" value="1"/>
</dbReference>
<dbReference type="RefSeq" id="WP_345116417.1">
    <property type="nucleotide sequence ID" value="NZ_BAABDH010000105.1"/>
</dbReference>
<dbReference type="InterPro" id="IPR012910">
    <property type="entry name" value="Plug_dom"/>
</dbReference>
<dbReference type="InterPro" id="IPR013784">
    <property type="entry name" value="Carb-bd-like_fold"/>
</dbReference>
<keyword evidence="3 8" id="KW-1134">Transmembrane beta strand</keyword>
<evidence type="ECO:0000259" key="11">
    <source>
        <dbReference type="Pfam" id="PF00593"/>
    </source>
</evidence>
<name>A0ABP7NJE0_9BACT</name>
<feature type="domain" description="TonB-dependent receptor plug" evidence="12">
    <location>
        <begin position="143"/>
        <end position="255"/>
    </location>
</feature>
<dbReference type="PROSITE" id="PS52016">
    <property type="entry name" value="TONB_DEPENDENT_REC_3"/>
    <property type="match status" value="1"/>
</dbReference>
<evidence type="ECO:0000256" key="9">
    <source>
        <dbReference type="RuleBase" id="RU003357"/>
    </source>
</evidence>
<accession>A0ABP7NJE0</accession>
<evidence type="ECO:0000256" key="10">
    <source>
        <dbReference type="SAM" id="Phobius"/>
    </source>
</evidence>
<organism evidence="13 14">
    <name type="scientific">Hymenobacter algoricola</name>
    <dbReference type="NCBI Taxonomy" id="486267"/>
    <lineage>
        <taxon>Bacteria</taxon>
        <taxon>Pseudomonadati</taxon>
        <taxon>Bacteroidota</taxon>
        <taxon>Cytophagia</taxon>
        <taxon>Cytophagales</taxon>
        <taxon>Hymenobacteraceae</taxon>
        <taxon>Hymenobacter</taxon>
    </lineage>
</organism>
<keyword evidence="14" id="KW-1185">Reference proteome</keyword>
<evidence type="ECO:0000256" key="6">
    <source>
        <dbReference type="ARBA" id="ARBA00023136"/>
    </source>
</evidence>
<evidence type="ECO:0000259" key="12">
    <source>
        <dbReference type="Pfam" id="PF07715"/>
    </source>
</evidence>
<keyword evidence="4 8" id="KW-0812">Transmembrane</keyword>
<dbReference type="InterPro" id="IPR036942">
    <property type="entry name" value="Beta-barrel_TonB_sf"/>
</dbReference>
<keyword evidence="10" id="KW-1133">Transmembrane helix</keyword>
<evidence type="ECO:0000256" key="1">
    <source>
        <dbReference type="ARBA" id="ARBA00004571"/>
    </source>
</evidence>
<dbReference type="Pfam" id="PF13620">
    <property type="entry name" value="CarboxypepD_reg"/>
    <property type="match status" value="1"/>
</dbReference>
<dbReference type="InterPro" id="IPR037066">
    <property type="entry name" value="Plug_dom_sf"/>
</dbReference>
<dbReference type="InterPro" id="IPR000531">
    <property type="entry name" value="Beta-barrel_TonB"/>
</dbReference>
<dbReference type="PANTHER" id="PTHR30069">
    <property type="entry name" value="TONB-DEPENDENT OUTER MEMBRANE RECEPTOR"/>
    <property type="match status" value="1"/>
</dbReference>